<evidence type="ECO:0000313" key="2">
    <source>
        <dbReference type="Proteomes" id="UP000192333"/>
    </source>
</evidence>
<evidence type="ECO:0000313" key="1">
    <source>
        <dbReference type="EMBL" id="SMD45409.1"/>
    </source>
</evidence>
<name>A0A1W2H972_9BACT</name>
<reference evidence="2" key="1">
    <citation type="submission" date="2017-04" db="EMBL/GenBank/DDBJ databases">
        <authorList>
            <person name="Varghese N."/>
            <person name="Submissions S."/>
        </authorList>
    </citation>
    <scope>NUCLEOTIDE SEQUENCE [LARGE SCALE GENOMIC DNA]</scope>
    <source>
        <strain evidence="2">DSM 16537</strain>
    </source>
</reference>
<accession>A0A1W2H972</accession>
<organism evidence="1 2">
    <name type="scientific">Aquiflexum balticum DSM 16537</name>
    <dbReference type="NCBI Taxonomy" id="758820"/>
    <lineage>
        <taxon>Bacteria</taxon>
        <taxon>Pseudomonadati</taxon>
        <taxon>Bacteroidota</taxon>
        <taxon>Cytophagia</taxon>
        <taxon>Cytophagales</taxon>
        <taxon>Cyclobacteriaceae</taxon>
        <taxon>Aquiflexum</taxon>
    </lineage>
</organism>
<keyword evidence="2" id="KW-1185">Reference proteome</keyword>
<proteinExistence type="predicted"/>
<dbReference type="Proteomes" id="UP000192333">
    <property type="component" value="Chromosome I"/>
</dbReference>
<protein>
    <submittedName>
        <fullName evidence="1">Uncharacterized protein</fullName>
    </submittedName>
</protein>
<dbReference type="STRING" id="758820.SAMN00777080_4059"/>
<dbReference type="EMBL" id="LT838813">
    <property type="protein sequence ID" value="SMD45409.1"/>
    <property type="molecule type" value="Genomic_DNA"/>
</dbReference>
<sequence>MKTKLKDSVHQKSMFSDQPYFGNFQKDFKTKLMNESIKAGVNL</sequence>
<dbReference type="AlphaFoldDB" id="A0A1W2H972"/>
<gene>
    <name evidence="1" type="ORF">SAMN00777080_4059</name>
</gene>